<keyword evidence="13" id="KW-0175">Coiled coil</keyword>
<evidence type="ECO:0000313" key="15">
    <source>
        <dbReference type="EMBL" id="CAF9907606.1"/>
    </source>
</evidence>
<comment type="function">
    <text evidence="1">Required for nuclear membrane fusion during karyogamy.</text>
</comment>
<accession>A0A8H3EJ14</accession>
<keyword evidence="7" id="KW-0732">Signal</keyword>
<keyword evidence="6 14" id="KW-0812">Transmembrane</keyword>
<keyword evidence="12" id="KW-0539">Nucleus</keyword>
<evidence type="ECO:0000256" key="1">
    <source>
        <dbReference type="ARBA" id="ARBA00003389"/>
    </source>
</evidence>
<evidence type="ECO:0000256" key="14">
    <source>
        <dbReference type="SAM" id="Phobius"/>
    </source>
</evidence>
<comment type="similarity">
    <text evidence="4">Belongs to the KAR5 family.</text>
</comment>
<evidence type="ECO:0000256" key="2">
    <source>
        <dbReference type="ARBA" id="ARBA00004126"/>
    </source>
</evidence>
<dbReference type="EMBL" id="CAJPDS010000005">
    <property type="protein sequence ID" value="CAF9907606.1"/>
    <property type="molecule type" value="Genomic_DNA"/>
</dbReference>
<keyword evidence="10 14" id="KW-0472">Membrane</keyword>
<evidence type="ECO:0000256" key="11">
    <source>
        <dbReference type="ARBA" id="ARBA00023180"/>
    </source>
</evidence>
<evidence type="ECO:0000256" key="8">
    <source>
        <dbReference type="ARBA" id="ARBA00022824"/>
    </source>
</evidence>
<dbReference type="Proteomes" id="UP000664521">
    <property type="component" value="Unassembled WGS sequence"/>
</dbReference>
<evidence type="ECO:0000256" key="6">
    <source>
        <dbReference type="ARBA" id="ARBA00022692"/>
    </source>
</evidence>
<dbReference type="OrthoDB" id="5311848at2759"/>
<keyword evidence="16" id="KW-1185">Reference proteome</keyword>
<dbReference type="InterPro" id="IPR007292">
    <property type="entry name" value="Nuclear_fusion_Kar5"/>
</dbReference>
<gene>
    <name evidence="15" type="ORF">HETSPECPRED_007183</name>
</gene>
<evidence type="ECO:0000256" key="3">
    <source>
        <dbReference type="ARBA" id="ARBA00004586"/>
    </source>
</evidence>
<feature type="transmembrane region" description="Helical" evidence="14">
    <location>
        <begin position="386"/>
        <end position="406"/>
    </location>
</feature>
<evidence type="ECO:0000256" key="4">
    <source>
        <dbReference type="ARBA" id="ARBA00010473"/>
    </source>
</evidence>
<feature type="transmembrane region" description="Helical" evidence="14">
    <location>
        <begin position="426"/>
        <end position="446"/>
    </location>
</feature>
<evidence type="ECO:0000256" key="7">
    <source>
        <dbReference type="ARBA" id="ARBA00022729"/>
    </source>
</evidence>
<dbReference type="PANTHER" id="PTHR28012">
    <property type="entry name" value="NUCLEAR FUSION PROTEIN KAR5"/>
    <property type="match status" value="1"/>
</dbReference>
<organism evidence="15 16">
    <name type="scientific">Heterodermia speciosa</name>
    <dbReference type="NCBI Taxonomy" id="116794"/>
    <lineage>
        <taxon>Eukaryota</taxon>
        <taxon>Fungi</taxon>
        <taxon>Dikarya</taxon>
        <taxon>Ascomycota</taxon>
        <taxon>Pezizomycotina</taxon>
        <taxon>Lecanoromycetes</taxon>
        <taxon>OSLEUM clade</taxon>
        <taxon>Lecanoromycetidae</taxon>
        <taxon>Caliciales</taxon>
        <taxon>Physciaceae</taxon>
        <taxon>Heterodermia</taxon>
    </lineage>
</organism>
<reference evidence="15" key="1">
    <citation type="submission" date="2021-03" db="EMBL/GenBank/DDBJ databases">
        <authorList>
            <person name="Tagirdzhanova G."/>
        </authorList>
    </citation>
    <scope>NUCLEOTIDE SEQUENCE</scope>
</reference>
<dbReference type="AlphaFoldDB" id="A0A8H3EJ14"/>
<proteinExistence type="inferred from homology"/>
<evidence type="ECO:0000313" key="16">
    <source>
        <dbReference type="Proteomes" id="UP000664521"/>
    </source>
</evidence>
<feature type="coiled-coil region" evidence="13">
    <location>
        <begin position="169"/>
        <end position="203"/>
    </location>
</feature>
<dbReference type="GO" id="GO:0005789">
    <property type="term" value="C:endoplasmic reticulum membrane"/>
    <property type="evidence" value="ECO:0007669"/>
    <property type="project" value="UniProtKB-SubCell"/>
</dbReference>
<dbReference type="GO" id="GO:0048288">
    <property type="term" value="P:nuclear membrane fusion involved in karyogamy"/>
    <property type="evidence" value="ECO:0007669"/>
    <property type="project" value="InterPro"/>
</dbReference>
<dbReference type="GO" id="GO:0000742">
    <property type="term" value="P:karyogamy involved in conjugation with cellular fusion"/>
    <property type="evidence" value="ECO:0007669"/>
    <property type="project" value="InterPro"/>
</dbReference>
<comment type="caution">
    <text evidence="15">The sequence shown here is derived from an EMBL/GenBank/DDBJ whole genome shotgun (WGS) entry which is preliminary data.</text>
</comment>
<evidence type="ECO:0000256" key="12">
    <source>
        <dbReference type="ARBA" id="ARBA00023242"/>
    </source>
</evidence>
<feature type="transmembrane region" description="Helical" evidence="14">
    <location>
        <begin position="363"/>
        <end position="379"/>
    </location>
</feature>
<comment type="subcellular location">
    <subcellularLocation>
        <location evidence="3">Endoplasmic reticulum membrane</location>
    </subcellularLocation>
    <subcellularLocation>
        <location evidence="2">Nucleus membrane</location>
    </subcellularLocation>
</comment>
<keyword evidence="11" id="KW-0325">Glycoprotein</keyword>
<evidence type="ECO:0000256" key="10">
    <source>
        <dbReference type="ARBA" id="ARBA00023136"/>
    </source>
</evidence>
<evidence type="ECO:0000256" key="13">
    <source>
        <dbReference type="SAM" id="Coils"/>
    </source>
</evidence>
<evidence type="ECO:0000256" key="5">
    <source>
        <dbReference type="ARBA" id="ARBA00022459"/>
    </source>
</evidence>
<keyword evidence="8" id="KW-0256">Endoplasmic reticulum</keyword>
<sequence>MCEIVSAGSTIPHQCKSLEPTKAKIRDPGPSGFAKATRDASVPGQNEISSHQLGLCLHALESRPQWWTSYSNSRQNAVVMCKAAQEDIAKDDMIKLHKSMAHTNAEAHSALSKAVQQAHQDLTRHSEFTTAVENFQQRLLRDLESSSAEYGSIFANVVKGLESFTQSTVDRLRNAVKSVESDFAHLDENIRKSTAEAADLQRNIGRVFQQAVTGSAELAASQTEQWHANHDLATKLESSLESLRETEMRNLLGVFDSMHSELRMSNDLISQLYLKQSSLDERLTSHDRLLATIESNAEAIHATQAKQVDSQIQMFDQMQTEMHVARGLLTDITESAATLQASVKDASTHIASMATIGGITTSVLRWGWSGLVLFVLYLFNPRYAGFAIVGLGTFSLIWASGIPSPFDSLPADTVLIHYASGYQVPLIPTLKITTLLLTLTVIGLIYRQRSRFRMIYDGTLSITSKFPFTSRTNNSLDATCGFKI</sequence>
<keyword evidence="9 14" id="KW-1133">Transmembrane helix</keyword>
<keyword evidence="5" id="KW-0415">Karyogamy</keyword>
<dbReference type="PANTHER" id="PTHR28012:SF1">
    <property type="entry name" value="NUCLEAR FUSION PROTEIN KAR5"/>
    <property type="match status" value="1"/>
</dbReference>
<evidence type="ECO:0008006" key="17">
    <source>
        <dbReference type="Google" id="ProtNLM"/>
    </source>
</evidence>
<evidence type="ECO:0000256" key="9">
    <source>
        <dbReference type="ARBA" id="ARBA00022989"/>
    </source>
</evidence>
<protein>
    <recommendedName>
        <fullName evidence="17">Nuclear fusion protein KAR5</fullName>
    </recommendedName>
</protein>
<dbReference type="GO" id="GO:0031965">
    <property type="term" value="C:nuclear membrane"/>
    <property type="evidence" value="ECO:0007669"/>
    <property type="project" value="UniProtKB-SubCell"/>
</dbReference>
<name>A0A8H3EJ14_9LECA</name>